<feature type="domain" description="Calcineurin-like phosphoesterase" evidence="1">
    <location>
        <begin position="11"/>
        <end position="225"/>
    </location>
</feature>
<dbReference type="PANTHER" id="PTHR43143:SF1">
    <property type="entry name" value="SERINE_THREONINE-PROTEIN PHOSPHATASE CPPED1"/>
    <property type="match status" value="1"/>
</dbReference>
<comment type="caution">
    <text evidence="2">The sequence shown here is derived from an EMBL/GenBank/DDBJ whole genome shotgun (WGS) entry which is preliminary data.</text>
</comment>
<dbReference type="InterPro" id="IPR029052">
    <property type="entry name" value="Metallo-depent_PP-like"/>
</dbReference>
<dbReference type="InterPro" id="IPR051918">
    <property type="entry name" value="STPP_CPPED1"/>
</dbReference>
<dbReference type="OrthoDB" id="1662393at2"/>
<dbReference type="Proteomes" id="UP000248806">
    <property type="component" value="Unassembled WGS sequence"/>
</dbReference>
<dbReference type="SUPFAM" id="SSF56300">
    <property type="entry name" value="Metallo-dependent phosphatases"/>
    <property type="match status" value="1"/>
</dbReference>
<organism evidence="2 3">
    <name type="scientific">Thermosporothrix hazakensis</name>
    <dbReference type="NCBI Taxonomy" id="644383"/>
    <lineage>
        <taxon>Bacteria</taxon>
        <taxon>Bacillati</taxon>
        <taxon>Chloroflexota</taxon>
        <taxon>Ktedonobacteria</taxon>
        <taxon>Ktedonobacterales</taxon>
        <taxon>Thermosporotrichaceae</taxon>
        <taxon>Thermosporothrix</taxon>
    </lineage>
</organism>
<evidence type="ECO:0000259" key="1">
    <source>
        <dbReference type="Pfam" id="PF00149"/>
    </source>
</evidence>
<evidence type="ECO:0000313" key="3">
    <source>
        <dbReference type="Proteomes" id="UP000248806"/>
    </source>
</evidence>
<dbReference type="Pfam" id="PF00149">
    <property type="entry name" value="Metallophos"/>
    <property type="match status" value="1"/>
</dbReference>
<dbReference type="GO" id="GO:0016787">
    <property type="term" value="F:hydrolase activity"/>
    <property type="evidence" value="ECO:0007669"/>
    <property type="project" value="InterPro"/>
</dbReference>
<protein>
    <submittedName>
        <fullName evidence="2">Calcineurin-like phosphoesterase family protein</fullName>
    </submittedName>
</protein>
<accession>A0A326UA67</accession>
<keyword evidence="3" id="KW-1185">Reference proteome</keyword>
<dbReference type="InterPro" id="IPR004843">
    <property type="entry name" value="Calcineurin-like_PHP"/>
</dbReference>
<reference evidence="2 3" key="1">
    <citation type="submission" date="2018-06" db="EMBL/GenBank/DDBJ databases">
        <title>Genomic Encyclopedia of Archaeal and Bacterial Type Strains, Phase II (KMG-II): from individual species to whole genera.</title>
        <authorList>
            <person name="Goeker M."/>
        </authorList>
    </citation>
    <scope>NUCLEOTIDE SEQUENCE [LARGE SCALE GENOMIC DNA]</scope>
    <source>
        <strain evidence="2 3">ATCC BAA-1881</strain>
    </source>
</reference>
<proteinExistence type="predicted"/>
<evidence type="ECO:0000313" key="2">
    <source>
        <dbReference type="EMBL" id="PZW24231.1"/>
    </source>
</evidence>
<name>A0A326UA67_THEHA</name>
<sequence length="309" mass="36148">MTAKEQDVLLSFWGIGDMHYRAHPAWEKVQTPRFQLMYDDLQALWKEEGKPAFCVSPGDVVDTWLRENHELAKTRILEQMGDIPFYPGIGNHEYYDSAQGFATQHLETFEHVWEKSPRYCWQVGEVICIMLDYPDPTAGDDPMYAYVMPETLAFLDHTLHEYAEKPALIFLHCPLRNTVRDRDPERHRDYNSLQNFFSPENSQAVRNILALHDNVRLFISGHTHTGWEAPGIVCTERLGKRHVGFVNLMSPWYTGTHGATRFDGETLIYTPDEPHVIPSFQFQIYRDRAVIRVRDHFSKCWLKEWLVSF</sequence>
<gene>
    <name evidence="2" type="ORF">EI42_04679</name>
</gene>
<dbReference type="PANTHER" id="PTHR43143">
    <property type="entry name" value="METALLOPHOSPHOESTERASE, CALCINEURIN SUPERFAMILY"/>
    <property type="match status" value="1"/>
</dbReference>
<dbReference type="EMBL" id="QKUF01000022">
    <property type="protein sequence ID" value="PZW24231.1"/>
    <property type="molecule type" value="Genomic_DNA"/>
</dbReference>
<dbReference type="RefSeq" id="WP_111324989.1">
    <property type="nucleotide sequence ID" value="NZ_BIFX01000001.1"/>
</dbReference>
<dbReference type="Gene3D" id="3.60.21.10">
    <property type="match status" value="1"/>
</dbReference>
<dbReference type="AlphaFoldDB" id="A0A326UA67"/>